<feature type="domain" description="F-box" evidence="1">
    <location>
        <begin position="3"/>
        <end position="49"/>
    </location>
</feature>
<reference evidence="2 3" key="1">
    <citation type="journal article" date="2021" name="Nat. Commun.">
        <title>Incipient diploidization of the medicinal plant Perilla within 10,000 years.</title>
        <authorList>
            <person name="Zhang Y."/>
            <person name="Shen Q."/>
            <person name="Leng L."/>
            <person name="Zhang D."/>
            <person name="Chen S."/>
            <person name="Shi Y."/>
            <person name="Ning Z."/>
            <person name="Chen S."/>
        </authorList>
    </citation>
    <scope>NUCLEOTIDE SEQUENCE [LARGE SCALE GENOMIC DNA]</scope>
    <source>
        <strain evidence="3">cv. PC099</strain>
    </source>
</reference>
<dbReference type="Gene3D" id="1.20.1280.50">
    <property type="match status" value="1"/>
</dbReference>
<dbReference type="Proteomes" id="UP001190926">
    <property type="component" value="Unassembled WGS sequence"/>
</dbReference>
<dbReference type="Pfam" id="PF08268">
    <property type="entry name" value="FBA_3"/>
    <property type="match status" value="1"/>
</dbReference>
<evidence type="ECO:0000313" key="3">
    <source>
        <dbReference type="Proteomes" id="UP001190926"/>
    </source>
</evidence>
<dbReference type="CDD" id="cd22157">
    <property type="entry name" value="F-box_AtFBW1-like"/>
    <property type="match status" value="1"/>
</dbReference>
<dbReference type="AlphaFoldDB" id="A0AAD4P8K8"/>
<dbReference type="PANTHER" id="PTHR31672:SF13">
    <property type="entry name" value="F-BOX PROTEIN CPR30-LIKE"/>
    <property type="match status" value="1"/>
</dbReference>
<dbReference type="InterPro" id="IPR017451">
    <property type="entry name" value="F-box-assoc_interact_dom"/>
</dbReference>
<keyword evidence="3" id="KW-1185">Reference proteome</keyword>
<protein>
    <recommendedName>
        <fullName evidence="1">F-box domain-containing protein</fullName>
    </recommendedName>
</protein>
<dbReference type="SMART" id="SM00256">
    <property type="entry name" value="FBOX"/>
    <property type="match status" value="1"/>
</dbReference>
<dbReference type="NCBIfam" id="TIGR01640">
    <property type="entry name" value="F_box_assoc_1"/>
    <property type="match status" value="1"/>
</dbReference>
<dbReference type="PANTHER" id="PTHR31672">
    <property type="entry name" value="BNACNNG10540D PROTEIN"/>
    <property type="match status" value="1"/>
</dbReference>
<organism evidence="2 3">
    <name type="scientific">Perilla frutescens var. hirtella</name>
    <name type="common">Perilla citriodora</name>
    <name type="synonym">Perilla setoyensis</name>
    <dbReference type="NCBI Taxonomy" id="608512"/>
    <lineage>
        <taxon>Eukaryota</taxon>
        <taxon>Viridiplantae</taxon>
        <taxon>Streptophyta</taxon>
        <taxon>Embryophyta</taxon>
        <taxon>Tracheophyta</taxon>
        <taxon>Spermatophyta</taxon>
        <taxon>Magnoliopsida</taxon>
        <taxon>eudicotyledons</taxon>
        <taxon>Gunneridae</taxon>
        <taxon>Pentapetalae</taxon>
        <taxon>asterids</taxon>
        <taxon>lamiids</taxon>
        <taxon>Lamiales</taxon>
        <taxon>Lamiaceae</taxon>
        <taxon>Nepetoideae</taxon>
        <taxon>Elsholtzieae</taxon>
        <taxon>Perilla</taxon>
    </lineage>
</organism>
<dbReference type="PROSITE" id="PS50181">
    <property type="entry name" value="FBOX"/>
    <property type="match status" value="1"/>
</dbReference>
<comment type="caution">
    <text evidence="2">The sequence shown here is derived from an EMBL/GenBank/DDBJ whole genome shotgun (WGS) entry which is preliminary data.</text>
</comment>
<sequence>MKTTTIGNLPEELVSAILSRLPVKVLVLCKCVCKPWCGLIGSPDFVKQHFDHENNQQRLLIRIEVPDQDRYRHALYVDESFSEYEEPSHLQIPDPGEGLSFLIGPLNGVFCVVFMGSWGPMALLNPAMRQFKPLPMVQETDEEDLEFTGSELALGLDPSTGDYKVVLILNFWDRWEEDYHCVVNVCTSESDSWRVLEDVDPIVANSCASSSLGCTYLNGVYYWLVTYHYHTDVAILMALDMRTDKFRKIQVTGCDDRGGYLALCGDSLALLKCYQDGTIDVWIMQNEECWIKSSRVGPLEGIKGLVCFWRNNQLLFETMSSFLALCDLSTREVRTFEACIQKEDYYSCRYFIYKESLVSIKGEAGKCKLWDTSSDFIQNFFKIPPDILMHL</sequence>
<gene>
    <name evidence="2" type="ORF">C2S53_000245</name>
</gene>
<evidence type="ECO:0000259" key="1">
    <source>
        <dbReference type="PROSITE" id="PS50181"/>
    </source>
</evidence>
<name>A0AAD4P8K8_PERFH</name>
<dbReference type="InterPro" id="IPR013187">
    <property type="entry name" value="F-box-assoc_dom_typ3"/>
</dbReference>
<dbReference type="InterPro" id="IPR036047">
    <property type="entry name" value="F-box-like_dom_sf"/>
</dbReference>
<dbReference type="InterPro" id="IPR001810">
    <property type="entry name" value="F-box_dom"/>
</dbReference>
<dbReference type="InterPro" id="IPR050796">
    <property type="entry name" value="SCF_F-box_component"/>
</dbReference>
<accession>A0AAD4P8K8</accession>
<evidence type="ECO:0000313" key="2">
    <source>
        <dbReference type="EMBL" id="KAH6830276.1"/>
    </source>
</evidence>
<dbReference type="SUPFAM" id="SSF81383">
    <property type="entry name" value="F-box domain"/>
    <property type="match status" value="1"/>
</dbReference>
<proteinExistence type="predicted"/>
<dbReference type="EMBL" id="SDAM02000099">
    <property type="protein sequence ID" value="KAH6830276.1"/>
    <property type="molecule type" value="Genomic_DNA"/>
</dbReference>
<dbReference type="Pfam" id="PF12937">
    <property type="entry name" value="F-box-like"/>
    <property type="match status" value="1"/>
</dbReference>